<protein>
    <recommendedName>
        <fullName evidence="6">Granulins domain-containing protein</fullName>
    </recommendedName>
</protein>
<dbReference type="Proteomes" id="UP001497525">
    <property type="component" value="Unassembled WGS sequence"/>
</dbReference>
<sequence length="816" mass="87119">MLWCSFVLICVVSPLVRPTVAWFVCPQKCDGKSCCEISPNKTVCCPYVNGVCCGDGLSCCPQGSTCELGERICRQVNGKIATMKPLEIPDSGTKAVLDARLIDRTVPNLICPDKKSYCSAQQTCCLMKDGHWGCCPMPSAVCCSDNVHCCPKGTRCDVSKGTCIRAHSGESAVDTLLSFLFHTPKLHPARVLPNSDNSTLRNLETVQPLMSYQGVPCADGLHECPFGTTCCRTASGTYGCCPMPDAVCCSDGTHCCPSGTKCDVQGHRCIVSSAAALQSNQSALVQAQENSGLTSVRDVQLCPDGKSRCLDRQTCCKLKDQTWGCCPLFEAVCCSDGEHCCPKGSTCDPDSGSCLTSTKQKTDGPVICPDKEFQCPSNSTCCQLPSKEWGCCPVPQAVCCPDGMHCCPKGFQCNEASRTCDRKYDTVLTPESVPWSSKLPALPSVDNVFEQLIQPDTVNTNHVDCPDGHSTCLAGSTCCEMEGGGYGCCPSPNAVCCEDKKHCCPAGTKCSTSKQGCVKDDEQVVPKIEVAGTPPSSHDNICPDNVSSCDDYRTCCPLIDGNYGCCPYNNGTCCADRHRCCPAGTVCSPDSNECTHPPKSGLKGKLIPGSLMHPARAGDNPLAPPADGELRNLLINQEVRTTFCSACQNGEFCCPDAEGNVNRMCCPHPGGTCCPGGRHCCPRDTHCAADGKCKMNVDERSAPAYLIPSKKYGSPTLSHHLEQVEPKSFHTPLAPVATPAKKDLFLLEPRYRALKEGRRTVCPDYKHSCPEASQCCPSDQHGYTCAPKDATCCSPGLNTYCPPGKRCSVEGAICIP</sequence>
<feature type="chain" id="PRO_5043954558" description="Granulins domain-containing protein" evidence="5">
    <location>
        <begin position="22"/>
        <end position="816"/>
    </location>
</feature>
<proteinExistence type="inferred from homology"/>
<evidence type="ECO:0000256" key="5">
    <source>
        <dbReference type="SAM" id="SignalP"/>
    </source>
</evidence>
<evidence type="ECO:0000256" key="1">
    <source>
        <dbReference type="ARBA" id="ARBA00004613"/>
    </source>
</evidence>
<gene>
    <name evidence="7" type="ORF">CDAUBV1_LOCUS7158</name>
</gene>
<dbReference type="SUPFAM" id="SSF57277">
    <property type="entry name" value="Granulin repeat"/>
    <property type="match status" value="6"/>
</dbReference>
<feature type="domain" description="Granulins" evidence="6">
    <location>
        <begin position="497"/>
        <end position="510"/>
    </location>
</feature>
<accession>A0AAV2TB05</accession>
<organism evidence="7 8">
    <name type="scientific">Calicophoron daubneyi</name>
    <name type="common">Rumen fluke</name>
    <name type="synonym">Paramphistomum daubneyi</name>
    <dbReference type="NCBI Taxonomy" id="300641"/>
    <lineage>
        <taxon>Eukaryota</taxon>
        <taxon>Metazoa</taxon>
        <taxon>Spiralia</taxon>
        <taxon>Lophotrochozoa</taxon>
        <taxon>Platyhelminthes</taxon>
        <taxon>Trematoda</taxon>
        <taxon>Digenea</taxon>
        <taxon>Plagiorchiida</taxon>
        <taxon>Pronocephalata</taxon>
        <taxon>Paramphistomoidea</taxon>
        <taxon>Paramphistomidae</taxon>
        <taxon>Calicophoron</taxon>
    </lineage>
</organism>
<reference evidence="7" key="1">
    <citation type="submission" date="2024-06" db="EMBL/GenBank/DDBJ databases">
        <authorList>
            <person name="Liu X."/>
            <person name="Lenzi L."/>
            <person name="Haldenby T S."/>
            <person name="Uol C."/>
        </authorList>
    </citation>
    <scope>NUCLEOTIDE SEQUENCE</scope>
</reference>
<dbReference type="EMBL" id="CAXLJL010000168">
    <property type="protein sequence ID" value="CAL5133945.1"/>
    <property type="molecule type" value="Genomic_DNA"/>
</dbReference>
<dbReference type="Pfam" id="PF00396">
    <property type="entry name" value="Granulin"/>
    <property type="match status" value="8"/>
</dbReference>
<feature type="domain" description="Granulins" evidence="6">
    <location>
        <begin position="334"/>
        <end position="347"/>
    </location>
</feature>
<dbReference type="AlphaFoldDB" id="A0AAV2TB05"/>
<dbReference type="InterPro" id="IPR039036">
    <property type="entry name" value="Granulin_fam"/>
</dbReference>
<feature type="domain" description="Granulins" evidence="6">
    <location>
        <begin position="249"/>
        <end position="262"/>
    </location>
</feature>
<evidence type="ECO:0000313" key="7">
    <source>
        <dbReference type="EMBL" id="CAL5133945.1"/>
    </source>
</evidence>
<dbReference type="PROSITE" id="PS00799">
    <property type="entry name" value="GRANULINS"/>
    <property type="match status" value="5"/>
</dbReference>
<name>A0AAV2TB05_CALDB</name>
<comment type="similarity">
    <text evidence="2">Belongs to the granulin family.</text>
</comment>
<comment type="caution">
    <text evidence="7">The sequence shown here is derived from an EMBL/GenBank/DDBJ whole genome shotgun (WGS) entry which is preliminary data.</text>
</comment>
<dbReference type="Gene3D" id="2.10.25.160">
    <property type="entry name" value="Granulin"/>
    <property type="match status" value="8"/>
</dbReference>
<comment type="subcellular location">
    <subcellularLocation>
        <location evidence="1">Secreted</location>
    </subcellularLocation>
</comment>
<dbReference type="InterPro" id="IPR037277">
    <property type="entry name" value="Granulin_sf"/>
</dbReference>
<keyword evidence="3" id="KW-0964">Secreted</keyword>
<feature type="domain" description="Granulins" evidence="6">
    <location>
        <begin position="143"/>
        <end position="156"/>
    </location>
</feature>
<dbReference type="PANTHER" id="PTHR12274">
    <property type="entry name" value="GRANULIN"/>
    <property type="match status" value="1"/>
</dbReference>
<keyword evidence="5" id="KW-0732">Signal</keyword>
<feature type="signal peptide" evidence="5">
    <location>
        <begin position="1"/>
        <end position="21"/>
    </location>
</feature>
<dbReference type="SMART" id="SM00277">
    <property type="entry name" value="GRAN"/>
    <property type="match status" value="8"/>
</dbReference>
<dbReference type="PANTHER" id="PTHR12274:SF3">
    <property type="entry name" value="PROGRANULIN"/>
    <property type="match status" value="1"/>
</dbReference>
<keyword evidence="4" id="KW-1015">Disulfide bond</keyword>
<dbReference type="GO" id="GO:0005576">
    <property type="term" value="C:extracellular region"/>
    <property type="evidence" value="ECO:0007669"/>
    <property type="project" value="UniProtKB-SubCell"/>
</dbReference>
<evidence type="ECO:0000256" key="4">
    <source>
        <dbReference type="ARBA" id="ARBA00023157"/>
    </source>
</evidence>
<evidence type="ECO:0000256" key="3">
    <source>
        <dbReference type="ARBA" id="ARBA00022525"/>
    </source>
</evidence>
<evidence type="ECO:0000256" key="2">
    <source>
        <dbReference type="ARBA" id="ARBA00010093"/>
    </source>
</evidence>
<evidence type="ECO:0000313" key="8">
    <source>
        <dbReference type="Proteomes" id="UP001497525"/>
    </source>
</evidence>
<feature type="domain" description="Granulins" evidence="6">
    <location>
        <begin position="400"/>
        <end position="413"/>
    </location>
</feature>
<dbReference type="InterPro" id="IPR000118">
    <property type="entry name" value="Granulin"/>
</dbReference>
<evidence type="ECO:0000259" key="6">
    <source>
        <dbReference type="PROSITE" id="PS00799"/>
    </source>
</evidence>